<proteinExistence type="predicted"/>
<keyword evidence="3" id="KW-0804">Transcription</keyword>
<dbReference type="RefSeq" id="WP_071860688.1">
    <property type="nucleotide sequence ID" value="NZ_JBHLVS010000004.1"/>
</dbReference>
<keyword evidence="6" id="KW-1185">Reference proteome</keyword>
<dbReference type="InterPro" id="IPR036388">
    <property type="entry name" value="WH-like_DNA-bd_sf"/>
</dbReference>
<reference evidence="5 6" key="1">
    <citation type="submission" date="2014-12" db="EMBL/GenBank/DDBJ databases">
        <title>Draft genome sequences of 29 type strains of Enterococci.</title>
        <authorList>
            <person name="Zhong Z."/>
            <person name="Sun Z."/>
            <person name="Liu W."/>
            <person name="Zhang W."/>
            <person name="Zhang H."/>
        </authorList>
    </citation>
    <scope>NUCLEOTIDE SEQUENCE [LARGE SCALE GENOMIC DNA]</scope>
    <source>
        <strain evidence="5 6">DSM 22802</strain>
    </source>
</reference>
<feature type="domain" description="HTH deoR-type" evidence="4">
    <location>
        <begin position="13"/>
        <end position="57"/>
    </location>
</feature>
<evidence type="ECO:0000256" key="1">
    <source>
        <dbReference type="ARBA" id="ARBA00023015"/>
    </source>
</evidence>
<dbReference type="STRING" id="319970.RV00_GL000139"/>
<dbReference type="CDD" id="cd00090">
    <property type="entry name" value="HTH_ARSR"/>
    <property type="match status" value="1"/>
</dbReference>
<protein>
    <recommendedName>
        <fullName evidence="4">HTH deoR-type domain-containing protein</fullName>
    </recommendedName>
</protein>
<dbReference type="OrthoDB" id="2175671at2"/>
<evidence type="ECO:0000313" key="5">
    <source>
        <dbReference type="EMBL" id="OJG37182.1"/>
    </source>
</evidence>
<dbReference type="Proteomes" id="UP000183700">
    <property type="component" value="Unassembled WGS sequence"/>
</dbReference>
<keyword evidence="1" id="KW-0805">Transcription regulation</keyword>
<evidence type="ECO:0000256" key="2">
    <source>
        <dbReference type="ARBA" id="ARBA00023125"/>
    </source>
</evidence>
<dbReference type="Pfam" id="PF08279">
    <property type="entry name" value="HTH_11"/>
    <property type="match status" value="1"/>
</dbReference>
<dbReference type="SMART" id="SM00420">
    <property type="entry name" value="HTH_DEOR"/>
    <property type="match status" value="1"/>
</dbReference>
<evidence type="ECO:0000256" key="3">
    <source>
        <dbReference type="ARBA" id="ARBA00023163"/>
    </source>
</evidence>
<dbReference type="InterPro" id="IPR013196">
    <property type="entry name" value="HTH_11"/>
</dbReference>
<gene>
    <name evidence="5" type="ORF">RV00_GL000139</name>
</gene>
<dbReference type="EMBL" id="JXKM01000001">
    <property type="protein sequence ID" value="OJG37182.1"/>
    <property type="molecule type" value="Genomic_DNA"/>
</dbReference>
<dbReference type="InterPro" id="IPR011991">
    <property type="entry name" value="ArsR-like_HTH"/>
</dbReference>
<dbReference type="GO" id="GO:0003677">
    <property type="term" value="F:DNA binding"/>
    <property type="evidence" value="ECO:0007669"/>
    <property type="project" value="UniProtKB-KW"/>
</dbReference>
<accession>A0A1L8SZ39</accession>
<dbReference type="AlphaFoldDB" id="A0A1L8SZ39"/>
<comment type="caution">
    <text evidence="5">The sequence shown here is derived from an EMBL/GenBank/DDBJ whole genome shotgun (WGS) entry which is preliminary data.</text>
</comment>
<keyword evidence="2" id="KW-0238">DNA-binding</keyword>
<dbReference type="SUPFAM" id="SSF46785">
    <property type="entry name" value="Winged helix' DNA-binding domain"/>
    <property type="match status" value="1"/>
</dbReference>
<evidence type="ECO:0000313" key="6">
    <source>
        <dbReference type="Proteomes" id="UP000183700"/>
    </source>
</evidence>
<dbReference type="Gene3D" id="1.10.10.10">
    <property type="entry name" value="Winged helix-like DNA-binding domain superfamily/Winged helix DNA-binding domain"/>
    <property type="match status" value="1"/>
</dbReference>
<sequence length="345" mass="41226">MIWQFMTGKKEQRQLQLIELLKEECYTVKELMGRLGVSRKTVLRDLTVLQEKGYAKKMTQWQLDWSNVTSFSELYRKILLENPTFKLFQQYLWSDGPQEIEYRKIKQLNNYLLTWNLSVNRRQGCLSGDVRLIFHLQLKFLRDFCQLEERALYCRLARHYEEQQLFYPKQELIPDKEMLLTFAADFSLPESIAELCFFDYLRHHIQACLAFYLCHEKYQTPLYKEIIRSLQIIEMEPMWELNPSKQVFILKLFDLFLGIQQGLPLAVFNQKWKTREVPAILFSFSKELKRSIPLLRNCRIDELALALNHILYSSYQVSLSLNPNLKTSLRIQEGYQAFLSSTERI</sequence>
<dbReference type="GO" id="GO:0003700">
    <property type="term" value="F:DNA-binding transcription factor activity"/>
    <property type="evidence" value="ECO:0007669"/>
    <property type="project" value="InterPro"/>
</dbReference>
<dbReference type="InterPro" id="IPR036390">
    <property type="entry name" value="WH_DNA-bd_sf"/>
</dbReference>
<organism evidence="5 6">
    <name type="scientific">Enterococcus devriesei</name>
    <dbReference type="NCBI Taxonomy" id="319970"/>
    <lineage>
        <taxon>Bacteria</taxon>
        <taxon>Bacillati</taxon>
        <taxon>Bacillota</taxon>
        <taxon>Bacilli</taxon>
        <taxon>Lactobacillales</taxon>
        <taxon>Enterococcaceae</taxon>
        <taxon>Enterococcus</taxon>
    </lineage>
</organism>
<evidence type="ECO:0000259" key="4">
    <source>
        <dbReference type="SMART" id="SM00420"/>
    </source>
</evidence>
<dbReference type="InterPro" id="IPR001034">
    <property type="entry name" value="DeoR_HTH"/>
</dbReference>
<name>A0A1L8SZ39_9ENTE</name>